<proteinExistence type="predicted"/>
<feature type="transmembrane region" description="Helical" evidence="5">
    <location>
        <begin position="143"/>
        <end position="163"/>
    </location>
</feature>
<dbReference type="PROSITE" id="PS50929">
    <property type="entry name" value="ABC_TM1F"/>
    <property type="match status" value="1"/>
</dbReference>
<dbReference type="STRING" id="1619036.US58_C0016G0001"/>
<accession>A0A0G0JUJ5</accession>
<dbReference type="Proteomes" id="UP000034333">
    <property type="component" value="Unassembled WGS sequence"/>
</dbReference>
<dbReference type="GO" id="GO:0005524">
    <property type="term" value="F:ATP binding"/>
    <property type="evidence" value="ECO:0007669"/>
    <property type="project" value="InterPro"/>
</dbReference>
<sequence length="444" mass="51423">MQNLTKQTLEIYWQHIKKYPKAIILAIFGVTIASITNVLSPLFFKNFFDVLSQHLPSNTNDYFILVQILIIIAIIEFIGWAAWRITDFSASFFQSHIIRDLSDTCFAYLHKHSTTFFHNNFVGSLTKRVNRFTRAFESLSDRFIYNILQMVLNIAGITMVLFFKDWRMGLGLTVWIVIFMAINWWFVNFKLPYDIERSKADTATTGVLADTITNQINVKLFGGYEREKKRYSKTTEKLRYLRQLTWYMGSTFFAVQGLLTLVLEIGLLFLGLYFWKLGKFTVGDFVLIQSYTIIVLLRLWDVGRIIQHIYEDLSEAREMTEIFLTEYEITDPLNAKKLKVTNGQIEFNDVSFYYHSTRPILKNFNLNIKPLEKVALVGPSGAGKSTIVKLLLRLHDLSEGEIKIDGQPINKVTLNSLWNTVSLVPQDPILFHRSLADNISYGHP</sequence>
<evidence type="ECO:0000259" key="6">
    <source>
        <dbReference type="PROSITE" id="PS50929"/>
    </source>
</evidence>
<feature type="transmembrane region" description="Helical" evidence="5">
    <location>
        <begin position="22"/>
        <end position="44"/>
    </location>
</feature>
<feature type="domain" description="ABC transmembrane type-1" evidence="6">
    <location>
        <begin position="24"/>
        <end position="311"/>
    </location>
</feature>
<evidence type="ECO:0000256" key="3">
    <source>
        <dbReference type="ARBA" id="ARBA00022989"/>
    </source>
</evidence>
<dbReference type="PANTHER" id="PTHR43394">
    <property type="entry name" value="ATP-DEPENDENT PERMEASE MDL1, MITOCHONDRIAL"/>
    <property type="match status" value="1"/>
</dbReference>
<protein>
    <submittedName>
        <fullName evidence="7">Xenobiotic-transporting ATPase</fullName>
    </submittedName>
</protein>
<dbReference type="InterPro" id="IPR011527">
    <property type="entry name" value="ABC1_TM_dom"/>
</dbReference>
<dbReference type="AlphaFoldDB" id="A0A0G0JUJ5"/>
<feature type="non-terminal residue" evidence="7">
    <location>
        <position position="444"/>
    </location>
</feature>
<dbReference type="SUPFAM" id="SSF52540">
    <property type="entry name" value="P-loop containing nucleoside triphosphate hydrolases"/>
    <property type="match status" value="1"/>
</dbReference>
<evidence type="ECO:0000256" key="4">
    <source>
        <dbReference type="ARBA" id="ARBA00023136"/>
    </source>
</evidence>
<evidence type="ECO:0000313" key="7">
    <source>
        <dbReference type="EMBL" id="KKQ40589.1"/>
    </source>
</evidence>
<dbReference type="InterPro" id="IPR003439">
    <property type="entry name" value="ABC_transporter-like_ATP-bd"/>
</dbReference>
<dbReference type="SUPFAM" id="SSF90123">
    <property type="entry name" value="ABC transporter transmembrane region"/>
    <property type="match status" value="1"/>
</dbReference>
<feature type="transmembrane region" description="Helical" evidence="5">
    <location>
        <begin position="246"/>
        <end position="274"/>
    </location>
</feature>
<dbReference type="Gene3D" id="3.40.50.300">
    <property type="entry name" value="P-loop containing nucleotide triphosphate hydrolases"/>
    <property type="match status" value="1"/>
</dbReference>
<evidence type="ECO:0000313" key="8">
    <source>
        <dbReference type="Proteomes" id="UP000034333"/>
    </source>
</evidence>
<dbReference type="PANTHER" id="PTHR43394:SF1">
    <property type="entry name" value="ATP-BINDING CASSETTE SUB-FAMILY B MEMBER 10, MITOCHONDRIAL"/>
    <property type="match status" value="1"/>
</dbReference>
<evidence type="ECO:0000256" key="5">
    <source>
        <dbReference type="SAM" id="Phobius"/>
    </source>
</evidence>
<dbReference type="Pfam" id="PF00005">
    <property type="entry name" value="ABC_tran"/>
    <property type="match status" value="1"/>
</dbReference>
<dbReference type="GO" id="GO:0015421">
    <property type="term" value="F:ABC-type oligopeptide transporter activity"/>
    <property type="evidence" value="ECO:0007669"/>
    <property type="project" value="TreeGrafter"/>
</dbReference>
<dbReference type="Gene3D" id="1.20.1560.10">
    <property type="entry name" value="ABC transporter type 1, transmembrane domain"/>
    <property type="match status" value="1"/>
</dbReference>
<comment type="subcellular location">
    <subcellularLocation>
        <location evidence="1">Cell membrane</location>
        <topology evidence="1">Multi-pass membrane protein</topology>
    </subcellularLocation>
</comment>
<evidence type="ECO:0000256" key="2">
    <source>
        <dbReference type="ARBA" id="ARBA00022692"/>
    </source>
</evidence>
<comment type="caution">
    <text evidence="7">The sequence shown here is derived from an EMBL/GenBank/DDBJ whole genome shotgun (WGS) entry which is preliminary data.</text>
</comment>
<feature type="transmembrane region" description="Helical" evidence="5">
    <location>
        <begin position="280"/>
        <end position="300"/>
    </location>
</feature>
<organism evidence="7 8">
    <name type="scientific">Candidatus Magasanikbacteria bacterium GW2011_GWA2_37_8</name>
    <dbReference type="NCBI Taxonomy" id="1619036"/>
    <lineage>
        <taxon>Bacteria</taxon>
        <taxon>Candidatus Magasanikiibacteriota</taxon>
    </lineage>
</organism>
<name>A0A0G0JUJ5_9BACT</name>
<feature type="transmembrane region" description="Helical" evidence="5">
    <location>
        <begin position="169"/>
        <end position="187"/>
    </location>
</feature>
<dbReference type="InterPro" id="IPR036640">
    <property type="entry name" value="ABC1_TM_sf"/>
</dbReference>
<keyword evidence="3 5" id="KW-1133">Transmembrane helix</keyword>
<keyword evidence="4 5" id="KW-0472">Membrane</keyword>
<dbReference type="CDD" id="cd03228">
    <property type="entry name" value="ABCC_MRP_Like"/>
    <property type="match status" value="1"/>
</dbReference>
<dbReference type="GO" id="GO:0005886">
    <property type="term" value="C:plasma membrane"/>
    <property type="evidence" value="ECO:0007669"/>
    <property type="project" value="UniProtKB-SubCell"/>
</dbReference>
<dbReference type="InterPro" id="IPR027417">
    <property type="entry name" value="P-loop_NTPase"/>
</dbReference>
<dbReference type="EMBL" id="LBTN01000016">
    <property type="protein sequence ID" value="KKQ40589.1"/>
    <property type="molecule type" value="Genomic_DNA"/>
</dbReference>
<reference evidence="7 8" key="1">
    <citation type="journal article" date="2015" name="Nature">
        <title>rRNA introns, odd ribosomes, and small enigmatic genomes across a large radiation of phyla.</title>
        <authorList>
            <person name="Brown C.T."/>
            <person name="Hug L.A."/>
            <person name="Thomas B.C."/>
            <person name="Sharon I."/>
            <person name="Castelle C.J."/>
            <person name="Singh A."/>
            <person name="Wilkins M.J."/>
            <person name="Williams K.H."/>
            <person name="Banfield J.F."/>
        </authorList>
    </citation>
    <scope>NUCLEOTIDE SEQUENCE [LARGE SCALE GENOMIC DNA]</scope>
</reference>
<dbReference type="InterPro" id="IPR039421">
    <property type="entry name" value="Type_1_exporter"/>
</dbReference>
<evidence type="ECO:0000256" key="1">
    <source>
        <dbReference type="ARBA" id="ARBA00004651"/>
    </source>
</evidence>
<feature type="transmembrane region" description="Helical" evidence="5">
    <location>
        <begin position="64"/>
        <end position="83"/>
    </location>
</feature>
<dbReference type="Pfam" id="PF00664">
    <property type="entry name" value="ABC_membrane"/>
    <property type="match status" value="1"/>
</dbReference>
<keyword evidence="2 5" id="KW-0812">Transmembrane</keyword>
<dbReference type="GO" id="GO:0016887">
    <property type="term" value="F:ATP hydrolysis activity"/>
    <property type="evidence" value="ECO:0007669"/>
    <property type="project" value="InterPro"/>
</dbReference>
<gene>
    <name evidence="7" type="ORF">US58_C0016G0001</name>
</gene>